<proteinExistence type="predicted"/>
<dbReference type="AlphaFoldDB" id="A0A926EDK2"/>
<keyword evidence="2" id="KW-1133">Transmembrane helix</keyword>
<evidence type="ECO:0000313" key="4">
    <source>
        <dbReference type="EMBL" id="MBC8571120.1"/>
    </source>
</evidence>
<protein>
    <recommendedName>
        <fullName evidence="3">SGNH hydrolase-type esterase domain-containing protein</fullName>
    </recommendedName>
</protein>
<feature type="region of interest" description="Disordered" evidence="1">
    <location>
        <begin position="40"/>
        <end position="71"/>
    </location>
</feature>
<accession>A0A926EDK2</accession>
<dbReference type="InterPro" id="IPR013830">
    <property type="entry name" value="SGNH_hydro"/>
</dbReference>
<evidence type="ECO:0000259" key="3">
    <source>
        <dbReference type="Pfam" id="PF13472"/>
    </source>
</evidence>
<feature type="domain" description="SGNH hydrolase-type esterase" evidence="3">
    <location>
        <begin position="98"/>
        <end position="262"/>
    </location>
</feature>
<organism evidence="4 5">
    <name type="scientific">Zongyangia hominis</name>
    <dbReference type="NCBI Taxonomy" id="2763677"/>
    <lineage>
        <taxon>Bacteria</taxon>
        <taxon>Bacillati</taxon>
        <taxon>Bacillota</taxon>
        <taxon>Clostridia</taxon>
        <taxon>Eubacteriales</taxon>
        <taxon>Oscillospiraceae</taxon>
        <taxon>Zongyangia</taxon>
    </lineage>
</organism>
<sequence length="288" mass="31161">MSANRKTSPLQIFLLIFCLLLLVAVIVFVMLHLNKDSADSIDPAPQQSQSSSASLQTTPTPTTPVTESIPAPDPADFYGEALPKSEPVTDSYFDDALFVGDSITTGIEAYGVMPNTTVVASTGINPNTIMSSPVIETVNGTVTILDAMSAYHPKKIYIMLGSNGVQFIGKETMMELYGTFVDAVKNQHPDSVIYLQSILPVTQAKVDANPDLTNEKIDEYNEAIMALAKEKEVYYLNVGESLKDASGALPDEASPNDGMHFGKPRYEIWMAYLKSHTLEGALKGSAQN</sequence>
<dbReference type="SUPFAM" id="SSF52266">
    <property type="entry name" value="SGNH hydrolase"/>
    <property type="match status" value="1"/>
</dbReference>
<reference evidence="4" key="1">
    <citation type="submission" date="2020-08" db="EMBL/GenBank/DDBJ databases">
        <title>Genome public.</title>
        <authorList>
            <person name="Liu C."/>
            <person name="Sun Q."/>
        </authorList>
    </citation>
    <scope>NUCLEOTIDE SEQUENCE</scope>
    <source>
        <strain evidence="4">NSJ-54</strain>
    </source>
</reference>
<evidence type="ECO:0000313" key="5">
    <source>
        <dbReference type="Proteomes" id="UP000660861"/>
    </source>
</evidence>
<feature type="compositionally biased region" description="Low complexity" evidence="1">
    <location>
        <begin position="43"/>
        <end position="64"/>
    </location>
</feature>
<dbReference type="EMBL" id="JACRTC010000007">
    <property type="protein sequence ID" value="MBC8571120.1"/>
    <property type="molecule type" value="Genomic_DNA"/>
</dbReference>
<dbReference type="Pfam" id="PF13472">
    <property type="entry name" value="Lipase_GDSL_2"/>
    <property type="match status" value="1"/>
</dbReference>
<keyword evidence="2" id="KW-0812">Transmembrane</keyword>
<evidence type="ECO:0000256" key="1">
    <source>
        <dbReference type="SAM" id="MobiDB-lite"/>
    </source>
</evidence>
<dbReference type="RefSeq" id="WP_262398210.1">
    <property type="nucleotide sequence ID" value="NZ_JACRTC010000007.1"/>
</dbReference>
<feature type="transmembrane region" description="Helical" evidence="2">
    <location>
        <begin position="12"/>
        <end position="33"/>
    </location>
</feature>
<comment type="caution">
    <text evidence="4">The sequence shown here is derived from an EMBL/GenBank/DDBJ whole genome shotgun (WGS) entry which is preliminary data.</text>
</comment>
<keyword evidence="2" id="KW-0472">Membrane</keyword>
<dbReference type="InterPro" id="IPR036514">
    <property type="entry name" value="SGNH_hydro_sf"/>
</dbReference>
<dbReference type="Gene3D" id="3.40.50.1110">
    <property type="entry name" value="SGNH hydrolase"/>
    <property type="match status" value="1"/>
</dbReference>
<evidence type="ECO:0000256" key="2">
    <source>
        <dbReference type="SAM" id="Phobius"/>
    </source>
</evidence>
<dbReference type="Proteomes" id="UP000660861">
    <property type="component" value="Unassembled WGS sequence"/>
</dbReference>
<name>A0A926EDK2_9FIRM</name>
<gene>
    <name evidence="4" type="ORF">H8709_09820</name>
</gene>
<keyword evidence="5" id="KW-1185">Reference proteome</keyword>